<keyword evidence="3 5" id="KW-1133">Transmembrane helix</keyword>
<comment type="subcellular location">
    <subcellularLocation>
        <location evidence="1">Membrane</location>
        <topology evidence="1">Multi-pass membrane protein</topology>
    </subcellularLocation>
</comment>
<evidence type="ECO:0000256" key="4">
    <source>
        <dbReference type="ARBA" id="ARBA00023136"/>
    </source>
</evidence>
<dbReference type="SUPFAM" id="SSF103473">
    <property type="entry name" value="MFS general substrate transporter"/>
    <property type="match status" value="1"/>
</dbReference>
<evidence type="ECO:0000259" key="6">
    <source>
        <dbReference type="PROSITE" id="PS50850"/>
    </source>
</evidence>
<feature type="transmembrane region" description="Helical" evidence="5">
    <location>
        <begin position="356"/>
        <end position="379"/>
    </location>
</feature>
<dbReference type="InterPro" id="IPR036259">
    <property type="entry name" value="MFS_trans_sf"/>
</dbReference>
<feature type="transmembrane region" description="Helical" evidence="5">
    <location>
        <begin position="302"/>
        <end position="322"/>
    </location>
</feature>
<dbReference type="GO" id="GO:0005886">
    <property type="term" value="C:plasma membrane"/>
    <property type="evidence" value="ECO:0007669"/>
    <property type="project" value="TreeGrafter"/>
</dbReference>
<dbReference type="Gene3D" id="1.20.1250.20">
    <property type="entry name" value="MFS general substrate transporter like domains"/>
    <property type="match status" value="1"/>
</dbReference>
<dbReference type="CDD" id="cd17316">
    <property type="entry name" value="MFS_SV2_like"/>
    <property type="match status" value="1"/>
</dbReference>
<evidence type="ECO:0000256" key="2">
    <source>
        <dbReference type="ARBA" id="ARBA00022692"/>
    </source>
</evidence>
<gene>
    <name evidence="7" type="ORF">GGD69_004991</name>
</gene>
<dbReference type="GO" id="GO:0046943">
    <property type="term" value="F:carboxylic acid transmembrane transporter activity"/>
    <property type="evidence" value="ECO:0007669"/>
    <property type="project" value="TreeGrafter"/>
</dbReference>
<dbReference type="Pfam" id="PF00083">
    <property type="entry name" value="Sugar_tr"/>
    <property type="match status" value="1"/>
</dbReference>
<feature type="transmembrane region" description="Helical" evidence="5">
    <location>
        <begin position="264"/>
        <end position="290"/>
    </location>
</feature>
<dbReference type="PROSITE" id="PS50850">
    <property type="entry name" value="MFS"/>
    <property type="match status" value="1"/>
</dbReference>
<evidence type="ECO:0000256" key="1">
    <source>
        <dbReference type="ARBA" id="ARBA00004141"/>
    </source>
</evidence>
<dbReference type="AlphaFoldDB" id="A0AAW3V341"/>
<comment type="caution">
    <text evidence="7">The sequence shown here is derived from an EMBL/GenBank/DDBJ whole genome shotgun (WGS) entry which is preliminary data.</text>
</comment>
<dbReference type="InterPro" id="IPR005828">
    <property type="entry name" value="MFS_sugar_transport-like"/>
</dbReference>
<feature type="transmembrane region" description="Helical" evidence="5">
    <location>
        <begin position="420"/>
        <end position="442"/>
    </location>
</feature>
<name>A0AAW3V341_9BURK</name>
<proteinExistence type="predicted"/>
<feature type="transmembrane region" description="Helical" evidence="5">
    <location>
        <begin position="89"/>
        <end position="108"/>
    </location>
</feature>
<reference evidence="7 8" key="1">
    <citation type="submission" date="2020-08" db="EMBL/GenBank/DDBJ databases">
        <title>Genomic Encyclopedia of Type Strains, Phase IV (KMG-V): Genome sequencing to study the core and pangenomes of soil and plant-associated prokaryotes.</title>
        <authorList>
            <person name="Whitman W."/>
        </authorList>
    </citation>
    <scope>NUCLEOTIDE SEQUENCE [LARGE SCALE GENOMIC DNA]</scope>
    <source>
        <strain evidence="7 8">SEMIA 4013</strain>
    </source>
</reference>
<feature type="transmembrane region" description="Helical" evidence="5">
    <location>
        <begin position="177"/>
        <end position="196"/>
    </location>
</feature>
<dbReference type="PROSITE" id="PS00216">
    <property type="entry name" value="SUGAR_TRANSPORT_1"/>
    <property type="match status" value="1"/>
</dbReference>
<feature type="transmembrane region" description="Helical" evidence="5">
    <location>
        <begin position="329"/>
        <end position="350"/>
    </location>
</feature>
<protein>
    <submittedName>
        <fullName evidence="7">MFS family permease</fullName>
    </submittedName>
</protein>
<keyword evidence="4 5" id="KW-0472">Membrane</keyword>
<accession>A0AAW3V341</accession>
<dbReference type="EMBL" id="JACIIK010000009">
    <property type="protein sequence ID" value="MBB6204097.1"/>
    <property type="molecule type" value="Genomic_DNA"/>
</dbReference>
<feature type="transmembrane region" description="Helical" evidence="5">
    <location>
        <begin position="151"/>
        <end position="171"/>
    </location>
</feature>
<evidence type="ECO:0000313" key="8">
    <source>
        <dbReference type="Proteomes" id="UP000518681"/>
    </source>
</evidence>
<dbReference type="PANTHER" id="PTHR23508:SF10">
    <property type="entry name" value="CARBOXYLIC ACID TRANSPORTER PROTEIN HOMOLOG"/>
    <property type="match status" value="1"/>
</dbReference>
<evidence type="ECO:0000256" key="3">
    <source>
        <dbReference type="ARBA" id="ARBA00022989"/>
    </source>
</evidence>
<feature type="transmembrane region" description="Helical" evidence="5">
    <location>
        <begin position="21"/>
        <end position="41"/>
    </location>
</feature>
<dbReference type="Proteomes" id="UP000518681">
    <property type="component" value="Unassembled WGS sequence"/>
</dbReference>
<dbReference type="RefSeq" id="WP_183803001.1">
    <property type="nucleotide sequence ID" value="NZ_JACIII010000019.1"/>
</dbReference>
<evidence type="ECO:0000313" key="7">
    <source>
        <dbReference type="EMBL" id="MBB6204097.1"/>
    </source>
</evidence>
<dbReference type="InterPro" id="IPR005829">
    <property type="entry name" value="Sugar_transporter_CS"/>
</dbReference>
<sequence length="469" mass="51152">MNSRILSLRRLDDVSWNRVHTAITIALGVGWLLDAFEVTIVNNVISVFKTLWHLSNTQASWILSIWFVGIMVGAYGFGYLADRYGRKRLFLLTLLLYGTFTFLTAFAWDYASMMVLRFVTAIGVGAEYAAINAAISEFIPARHRGKTNATVMNFWSIGAILAALVTLLLINQLPTDIGWRAAFGFGAVVAVAAAFARRYIPESPRWLLAHGDTRAASAIIDDIERGRFSDTRLTGKQDFTPEPTIRRNFWSQSRELIRMHPGRLALGCALDFSEAAGYYGLFAFIALFILPAVHVDSAFVPWFYLIGNVGALAGGLIVATLLDSAGRKITVPVSYALAAVGVLLMAAAMTTHDWRWVLAAFTLANLFATGSWVSAYPTFSEIFPTQRRSTGIGISVAVGRIGAFTAPLLLTYIADTSGMIPALLVLASFWLIGAVAMVPWYFRGVEGKGKALEAMVNALAVPSVDPVTK</sequence>
<feature type="domain" description="Major facilitator superfamily (MFS) profile" evidence="6">
    <location>
        <begin position="23"/>
        <end position="445"/>
    </location>
</feature>
<organism evidence="7 8">
    <name type="scientific">Paraburkholderia fungorum</name>
    <dbReference type="NCBI Taxonomy" id="134537"/>
    <lineage>
        <taxon>Bacteria</taxon>
        <taxon>Pseudomonadati</taxon>
        <taxon>Pseudomonadota</taxon>
        <taxon>Betaproteobacteria</taxon>
        <taxon>Burkholderiales</taxon>
        <taxon>Burkholderiaceae</taxon>
        <taxon>Paraburkholderia</taxon>
    </lineage>
</organism>
<evidence type="ECO:0000256" key="5">
    <source>
        <dbReference type="SAM" id="Phobius"/>
    </source>
</evidence>
<keyword evidence="2 5" id="KW-0812">Transmembrane</keyword>
<dbReference type="PANTHER" id="PTHR23508">
    <property type="entry name" value="CARBOXYLIC ACID TRANSPORTER PROTEIN HOMOLOG"/>
    <property type="match status" value="1"/>
</dbReference>
<feature type="transmembrane region" description="Helical" evidence="5">
    <location>
        <begin position="391"/>
        <end position="414"/>
    </location>
</feature>
<feature type="transmembrane region" description="Helical" evidence="5">
    <location>
        <begin position="114"/>
        <end position="139"/>
    </location>
</feature>
<dbReference type="InterPro" id="IPR020846">
    <property type="entry name" value="MFS_dom"/>
</dbReference>
<feature type="transmembrane region" description="Helical" evidence="5">
    <location>
        <begin position="61"/>
        <end position="82"/>
    </location>
</feature>